<dbReference type="InterPro" id="IPR001296">
    <property type="entry name" value="Glyco_trans_1"/>
</dbReference>
<feature type="non-terminal residue" evidence="3">
    <location>
        <position position="1"/>
    </location>
</feature>
<evidence type="ECO:0000313" key="3">
    <source>
        <dbReference type="EMBL" id="PJB28882.1"/>
    </source>
</evidence>
<dbReference type="GO" id="GO:0016757">
    <property type="term" value="F:glycosyltransferase activity"/>
    <property type="evidence" value="ECO:0007669"/>
    <property type="project" value="InterPro"/>
</dbReference>
<feature type="domain" description="Glycosyl transferase family 1" evidence="1">
    <location>
        <begin position="230"/>
        <end position="384"/>
    </location>
</feature>
<dbReference type="Gene3D" id="3.40.50.2000">
    <property type="entry name" value="Glycogen Phosphorylase B"/>
    <property type="match status" value="2"/>
</dbReference>
<dbReference type="PANTHER" id="PTHR45947:SF13">
    <property type="entry name" value="TRANSFERASE"/>
    <property type="match status" value="1"/>
</dbReference>
<dbReference type="Pfam" id="PF00534">
    <property type="entry name" value="Glycos_transf_1"/>
    <property type="match status" value="1"/>
</dbReference>
<dbReference type="CDD" id="cd03801">
    <property type="entry name" value="GT4_PimA-like"/>
    <property type="match status" value="1"/>
</dbReference>
<dbReference type="InterPro" id="IPR028098">
    <property type="entry name" value="Glyco_trans_4-like_N"/>
</dbReference>
<organism evidence="3 4">
    <name type="scientific">Candidatus Desantisbacteria bacterium CG_4_9_14_3_um_filter_40_11</name>
    <dbReference type="NCBI Taxonomy" id="1974546"/>
    <lineage>
        <taxon>Bacteria</taxon>
        <taxon>Candidatus Desantisiibacteriota</taxon>
    </lineage>
</organism>
<gene>
    <name evidence="3" type="ORF">CO110_08335</name>
</gene>
<dbReference type="SUPFAM" id="SSF53756">
    <property type="entry name" value="UDP-Glycosyltransferase/glycogen phosphorylase"/>
    <property type="match status" value="1"/>
</dbReference>
<sequence>GGYSMKFIFANNYYYLRGGSERVFFDEMEMLEKDRHEVIPFARVFEKNFQSKYSNFFAPPIEYEDVSLPRKISAAIKLMYSFDSKHCFLKLLENFKPDIIHAHNIYGRLTTSILDVAYTKKIPVVMTLHDYKLICPSYLMLANNKVCESCEGKKFYYSVIKRCHKDSFLPSMVYFMESFINRVFKKYIRAVKYFICPSKFSLSKHTKYGIPEEKLVYIPNFINADDFNPNYNSGEYIVFVGRLSKEKGVLTLLKAVKGLNIPVKIVGEGSMRAEYEGYVKENKISNVIFDGYKSGDDLKNLFRNATFMVVPSEWYENAPMTILESFAYGKPVIGSDIGGIPEMVRHGETGLLFEMGNAQDLKAKIKEMLQSPSRITEMGQKARKIVEEEYNAELHYQRLKEVYEMACS</sequence>
<reference evidence="4" key="1">
    <citation type="submission" date="2017-09" db="EMBL/GenBank/DDBJ databases">
        <title>Depth-based differentiation of microbial function through sediment-hosted aquifers and enrichment of novel symbionts in the deep terrestrial subsurface.</title>
        <authorList>
            <person name="Probst A.J."/>
            <person name="Ladd B."/>
            <person name="Jarett J.K."/>
            <person name="Geller-Mcgrath D.E."/>
            <person name="Sieber C.M.K."/>
            <person name="Emerson J.B."/>
            <person name="Anantharaman K."/>
            <person name="Thomas B.C."/>
            <person name="Malmstrom R."/>
            <person name="Stieglmeier M."/>
            <person name="Klingl A."/>
            <person name="Woyke T."/>
            <person name="Ryan C.M."/>
            <person name="Banfield J.F."/>
        </authorList>
    </citation>
    <scope>NUCLEOTIDE SEQUENCE [LARGE SCALE GENOMIC DNA]</scope>
</reference>
<keyword evidence="3" id="KW-0808">Transferase</keyword>
<feature type="domain" description="Glycosyltransferase subfamily 4-like N-terminal" evidence="2">
    <location>
        <begin position="18"/>
        <end position="225"/>
    </location>
</feature>
<evidence type="ECO:0000259" key="1">
    <source>
        <dbReference type="Pfam" id="PF00534"/>
    </source>
</evidence>
<evidence type="ECO:0000313" key="4">
    <source>
        <dbReference type="Proteomes" id="UP000231366"/>
    </source>
</evidence>
<name>A0A2M8AS86_9BACT</name>
<comment type="caution">
    <text evidence="3">The sequence shown here is derived from an EMBL/GenBank/DDBJ whole genome shotgun (WGS) entry which is preliminary data.</text>
</comment>
<dbReference type="Proteomes" id="UP000231366">
    <property type="component" value="Unassembled WGS sequence"/>
</dbReference>
<proteinExistence type="predicted"/>
<evidence type="ECO:0000259" key="2">
    <source>
        <dbReference type="Pfam" id="PF13439"/>
    </source>
</evidence>
<protein>
    <submittedName>
        <fullName evidence="3">Group 1 glycosyl transferase</fullName>
    </submittedName>
</protein>
<dbReference type="Pfam" id="PF13439">
    <property type="entry name" value="Glyco_transf_4"/>
    <property type="match status" value="1"/>
</dbReference>
<dbReference type="AlphaFoldDB" id="A0A2M8AS86"/>
<dbReference type="EMBL" id="PFUI01000219">
    <property type="protein sequence ID" value="PJB28882.1"/>
    <property type="molecule type" value="Genomic_DNA"/>
</dbReference>
<dbReference type="InterPro" id="IPR050194">
    <property type="entry name" value="Glycosyltransferase_grp1"/>
</dbReference>
<accession>A0A2M8AS86</accession>
<dbReference type="PANTHER" id="PTHR45947">
    <property type="entry name" value="SULFOQUINOVOSYL TRANSFERASE SQD2"/>
    <property type="match status" value="1"/>
</dbReference>